<proteinExistence type="predicted"/>
<accession>A0A7J7TE09</accession>
<dbReference type="AlphaFoldDB" id="A0A7J7TE09"/>
<dbReference type="EMBL" id="JACAGC010000020">
    <property type="protein sequence ID" value="KAF6298951.1"/>
    <property type="molecule type" value="Genomic_DNA"/>
</dbReference>
<reference evidence="1 2" key="1">
    <citation type="journal article" date="2020" name="Nature">
        <title>Six reference-quality genomes reveal evolution of bat adaptations.</title>
        <authorList>
            <person name="Jebb D."/>
            <person name="Huang Z."/>
            <person name="Pippel M."/>
            <person name="Hughes G.M."/>
            <person name="Lavrichenko K."/>
            <person name="Devanna P."/>
            <person name="Winkler S."/>
            <person name="Jermiin L.S."/>
            <person name="Skirmuntt E.C."/>
            <person name="Katzourakis A."/>
            <person name="Burkitt-Gray L."/>
            <person name="Ray D.A."/>
            <person name="Sullivan K.A.M."/>
            <person name="Roscito J.G."/>
            <person name="Kirilenko B.M."/>
            <person name="Davalos L.M."/>
            <person name="Corthals A.P."/>
            <person name="Power M.L."/>
            <person name="Jones G."/>
            <person name="Ransome R.D."/>
            <person name="Dechmann D.K.N."/>
            <person name="Locatelli A.G."/>
            <person name="Puechmaille S.J."/>
            <person name="Fedrigo O."/>
            <person name="Jarvis E.D."/>
            <person name="Hiller M."/>
            <person name="Vernes S.C."/>
            <person name="Myers E.W."/>
            <person name="Teeling E.C."/>
        </authorList>
    </citation>
    <scope>NUCLEOTIDE SEQUENCE [LARGE SCALE GENOMIC DNA]</scope>
    <source>
        <strain evidence="1">MRhiFer1</strain>
        <tissue evidence="1">Lung</tissue>
    </source>
</reference>
<gene>
    <name evidence="1" type="ORF">mRhiFer1_008975</name>
</gene>
<evidence type="ECO:0000313" key="2">
    <source>
        <dbReference type="Proteomes" id="UP000585614"/>
    </source>
</evidence>
<protein>
    <submittedName>
        <fullName evidence="1">Uncharacterized protein</fullName>
    </submittedName>
</protein>
<comment type="caution">
    <text evidence="1">The sequence shown here is derived from an EMBL/GenBank/DDBJ whole genome shotgun (WGS) entry which is preliminary data.</text>
</comment>
<evidence type="ECO:0000313" key="1">
    <source>
        <dbReference type="EMBL" id="KAF6298951.1"/>
    </source>
</evidence>
<dbReference type="Proteomes" id="UP000585614">
    <property type="component" value="Unassembled WGS sequence"/>
</dbReference>
<sequence>MPTQVSGSSKAFSSHQLRRKVLIRVNPDPFGKVWCDCDSFIFALLSHCSTRDESVADLTSLTDVGALGWGAFSSWLLSSQKLDSGQLWISRDCPPTPSLFIGSSVLRSSRKGRWFYFRSLQCQEELEDKAGHTC</sequence>
<organism evidence="1 2">
    <name type="scientific">Rhinolophus ferrumequinum</name>
    <name type="common">Greater horseshoe bat</name>
    <dbReference type="NCBI Taxonomy" id="59479"/>
    <lineage>
        <taxon>Eukaryota</taxon>
        <taxon>Metazoa</taxon>
        <taxon>Chordata</taxon>
        <taxon>Craniata</taxon>
        <taxon>Vertebrata</taxon>
        <taxon>Euteleostomi</taxon>
        <taxon>Mammalia</taxon>
        <taxon>Eutheria</taxon>
        <taxon>Laurasiatheria</taxon>
        <taxon>Chiroptera</taxon>
        <taxon>Yinpterochiroptera</taxon>
        <taxon>Rhinolophoidea</taxon>
        <taxon>Rhinolophidae</taxon>
        <taxon>Rhinolophinae</taxon>
        <taxon>Rhinolophus</taxon>
    </lineage>
</organism>
<name>A0A7J7TE09_RHIFE</name>